<reference evidence="2 3" key="1">
    <citation type="journal article" date="2021" name="G3 (Bethesda)">
        <title>Genomic diversity, chromosomal rearrangements, and interspecies hybridization in the ogataea polymorpha species complex.</title>
        <authorList>
            <person name="Hanson S.J."/>
            <person name="Cinneide E.O."/>
            <person name="Salzberg L.I."/>
            <person name="Wolfe K.H."/>
            <person name="McGowan J."/>
            <person name="Fitzpatrick D.A."/>
            <person name="Matlin K."/>
        </authorList>
    </citation>
    <scope>NUCLEOTIDE SEQUENCE [LARGE SCALE GENOMIC DNA]</scope>
    <source>
        <strain evidence="2">51-138</strain>
    </source>
</reference>
<name>A0ABQ7RS03_PICAN</name>
<feature type="compositionally biased region" description="Basic residues" evidence="1">
    <location>
        <begin position="208"/>
        <end position="220"/>
    </location>
</feature>
<feature type="compositionally biased region" description="Basic and acidic residues" evidence="1">
    <location>
        <begin position="137"/>
        <end position="147"/>
    </location>
</feature>
<dbReference type="EMBL" id="JAHLVD010000013">
    <property type="protein sequence ID" value="KAG7846362.1"/>
    <property type="molecule type" value="Genomic_DNA"/>
</dbReference>
<evidence type="ECO:0000313" key="2">
    <source>
        <dbReference type="EMBL" id="KAG7846362.1"/>
    </source>
</evidence>
<feature type="compositionally biased region" description="Low complexity" evidence="1">
    <location>
        <begin position="71"/>
        <end position="85"/>
    </location>
</feature>
<feature type="compositionally biased region" description="Low complexity" evidence="1">
    <location>
        <begin position="33"/>
        <end position="62"/>
    </location>
</feature>
<dbReference type="Proteomes" id="UP001197328">
    <property type="component" value="Unassembled WGS sequence"/>
</dbReference>
<proteinExistence type="predicted"/>
<feature type="region of interest" description="Disordered" evidence="1">
    <location>
        <begin position="31"/>
        <end position="220"/>
    </location>
</feature>
<evidence type="ECO:0000256" key="1">
    <source>
        <dbReference type="SAM" id="MobiDB-lite"/>
    </source>
</evidence>
<gene>
    <name evidence="2" type="ORF">KL940_004314</name>
</gene>
<feature type="compositionally biased region" description="Basic and acidic residues" evidence="1">
    <location>
        <begin position="154"/>
        <end position="181"/>
    </location>
</feature>
<sequence>MERSTTITTSWWSSGVRDDILESQIQSCRSPCAPTATAAATSAPTARSSSATRAAKLTTTTKHSVRTPWCAPTAVSAAISATSASRDGNSTSAPTATRKPTPPTATPNINGSAFTGENLPRQLRRQYHSSQSRKRRPLFEEYRENGHRDKRQKKYDQGDKNNKDEKKDKNGKFGGKYKDNRTPQPKKSGVLPQKPAGLPAPSRSGYVSKRKRKEKKDKRR</sequence>
<feature type="compositionally biased region" description="Basic residues" evidence="1">
    <location>
        <begin position="122"/>
        <end position="136"/>
    </location>
</feature>
<organism evidence="2 3">
    <name type="scientific">Pichia angusta</name>
    <name type="common">Yeast</name>
    <name type="synonym">Hansenula polymorpha</name>
    <dbReference type="NCBI Taxonomy" id="870730"/>
    <lineage>
        <taxon>Eukaryota</taxon>
        <taxon>Fungi</taxon>
        <taxon>Dikarya</taxon>
        <taxon>Ascomycota</taxon>
        <taxon>Saccharomycotina</taxon>
        <taxon>Pichiomycetes</taxon>
        <taxon>Pichiales</taxon>
        <taxon>Pichiaceae</taxon>
        <taxon>Ogataea</taxon>
    </lineage>
</organism>
<evidence type="ECO:0000313" key="3">
    <source>
        <dbReference type="Proteomes" id="UP001197328"/>
    </source>
</evidence>
<accession>A0ABQ7RS03</accession>
<keyword evidence="3" id="KW-1185">Reference proteome</keyword>
<comment type="caution">
    <text evidence="2">The sequence shown here is derived from an EMBL/GenBank/DDBJ whole genome shotgun (WGS) entry which is preliminary data.</text>
</comment>
<protein>
    <submittedName>
        <fullName evidence="2">Uncharacterized protein</fullName>
    </submittedName>
</protein>